<comment type="caution">
    <text evidence="1">The sequence shown here is derived from an EMBL/GenBank/DDBJ whole genome shotgun (WGS) entry which is preliminary data.</text>
</comment>
<sequence length="170" mass="19505">MDLSVCHIQDGQFLTIIQYKKTIIMKVCHLITIVLTLLSCSTQKQIVDNPIEQVGGEECVLSKLTKTINYRSVIEKYKSIYKDTVIEFESFITNSSEYKTILDLKKSEHFLWIVTIKENVSDSTLIDCVSTVKWVESKFNLDECEIIMDYENFDSNGLPNNGGTEIVNFK</sequence>
<protein>
    <submittedName>
        <fullName evidence="1">Uncharacterized protein</fullName>
    </submittedName>
</protein>
<evidence type="ECO:0000313" key="1">
    <source>
        <dbReference type="EMBL" id="KAB7530407.1"/>
    </source>
</evidence>
<dbReference type="AlphaFoldDB" id="A0A6I1DZW5"/>
<proteinExistence type="predicted"/>
<dbReference type="EMBL" id="WELG01000001">
    <property type="protein sequence ID" value="KAB7530407.1"/>
    <property type="molecule type" value="Genomic_DNA"/>
</dbReference>
<organism evidence="1 2">
    <name type="scientific">Flagellimonas olearia</name>
    <dbReference type="NCBI Taxonomy" id="552546"/>
    <lineage>
        <taxon>Bacteria</taxon>
        <taxon>Pseudomonadati</taxon>
        <taxon>Bacteroidota</taxon>
        <taxon>Flavobacteriia</taxon>
        <taxon>Flavobacteriales</taxon>
        <taxon>Flavobacteriaceae</taxon>
        <taxon>Flagellimonas</taxon>
    </lineage>
</organism>
<gene>
    <name evidence="1" type="ORF">F8C76_02550</name>
</gene>
<reference evidence="1 2" key="1">
    <citation type="submission" date="2019-10" db="EMBL/GenBank/DDBJ databases">
        <title>Muricauda olearia CL-SS4 JCM15563 genome.</title>
        <authorList>
            <person name="Liu L."/>
        </authorList>
    </citation>
    <scope>NUCLEOTIDE SEQUENCE [LARGE SCALE GENOMIC DNA]</scope>
    <source>
        <strain evidence="1 2">CL-SS4</strain>
    </source>
</reference>
<name>A0A6I1DZW5_9FLAO</name>
<accession>A0A6I1DZW5</accession>
<dbReference type="Proteomes" id="UP000429785">
    <property type="component" value="Unassembled WGS sequence"/>
</dbReference>
<evidence type="ECO:0000313" key="2">
    <source>
        <dbReference type="Proteomes" id="UP000429785"/>
    </source>
</evidence>